<organism evidence="1 2">
    <name type="scientific">Taklimakanibacter albus</name>
    <dbReference type="NCBI Taxonomy" id="2800327"/>
    <lineage>
        <taxon>Bacteria</taxon>
        <taxon>Pseudomonadati</taxon>
        <taxon>Pseudomonadota</taxon>
        <taxon>Alphaproteobacteria</taxon>
        <taxon>Hyphomicrobiales</taxon>
        <taxon>Aestuariivirgaceae</taxon>
        <taxon>Taklimakanibacter</taxon>
    </lineage>
</organism>
<keyword evidence="2" id="KW-1185">Reference proteome</keyword>
<sequence>MADAAKPKLQQKPDVSDILTTAVRARENVSKAAKTEVSADPRFANISANSFFKVMFAENTKPEAKREEVAKLLTFEGTKEQNRERIKEFELFKEYLQSQREEMAQEIIRLTDTGTFSELKQVYDDLNTSLIQFDERMQPLTDIIDAVYTLRTNGLTLDAFQEILRDRKREEELLRIKDAKQQEFKQLKSSVEDIHSDIAALGENRSFFGLGGVKEEARIAIARKNEELKWVVDSLDKLSDELHQLDQQTPTESELGEYVEQKKKLRELLDISADDHKQRQKDLVDAAVNFVNTAKTRVGSVRGHLNKMNDQVENLFDANNMMGTVYAIMNEGIKEAADANLKTREALQPPAPGSEDMIAQMAREQKKMAVEQHITMLDASAADTMATYADLTSGAIRIKTMKDAVDQQAIKARAMHSQGISGVADRLSVVLQAVSSAALGEASAMAKDTLQQMAENTNKVAQKESIRIAMGIEEQNTDLAKAIDDLGAYGEVVRAATNITREGLTDMRAKLDELKKLAEDVQGDVHDAIGVHADVARPQERVAEPEATGATPSPFKLGQH</sequence>
<accession>A0ACC5R4A8</accession>
<name>A0ACC5R4A8_9HYPH</name>
<protein>
    <submittedName>
        <fullName evidence="1">Uncharacterized protein</fullName>
    </submittedName>
</protein>
<proteinExistence type="predicted"/>
<evidence type="ECO:0000313" key="2">
    <source>
        <dbReference type="Proteomes" id="UP000616151"/>
    </source>
</evidence>
<gene>
    <name evidence="1" type="ORF">JHL16_14170</name>
</gene>
<reference evidence="1" key="1">
    <citation type="submission" date="2021-01" db="EMBL/GenBank/DDBJ databases">
        <authorList>
            <person name="Sun Q."/>
        </authorList>
    </citation>
    <scope>NUCLEOTIDE SEQUENCE</scope>
    <source>
        <strain evidence="1">YIM B02566</strain>
    </source>
</reference>
<evidence type="ECO:0000313" key="1">
    <source>
        <dbReference type="EMBL" id="MBK1867499.1"/>
    </source>
</evidence>
<dbReference type="EMBL" id="JAENHL010000007">
    <property type="protein sequence ID" value="MBK1867499.1"/>
    <property type="molecule type" value="Genomic_DNA"/>
</dbReference>
<comment type="caution">
    <text evidence="1">The sequence shown here is derived from an EMBL/GenBank/DDBJ whole genome shotgun (WGS) entry which is preliminary data.</text>
</comment>
<dbReference type="Proteomes" id="UP000616151">
    <property type="component" value="Unassembled WGS sequence"/>
</dbReference>